<dbReference type="PANTHER" id="PTHR33495">
    <property type="entry name" value="ANTI-SIGMA FACTOR ANTAGONIST TM_1081-RELATED-RELATED"/>
    <property type="match status" value="1"/>
</dbReference>
<feature type="domain" description="STAS" evidence="2">
    <location>
        <begin position="25"/>
        <end position="126"/>
    </location>
</feature>
<dbReference type="PROSITE" id="PS50801">
    <property type="entry name" value="STAS"/>
    <property type="match status" value="1"/>
</dbReference>
<gene>
    <name evidence="3" type="ORF">SAMN06295879_1961</name>
</gene>
<dbReference type="SUPFAM" id="SSF52091">
    <property type="entry name" value="SpoIIaa-like"/>
    <property type="match status" value="1"/>
</dbReference>
<proteinExistence type="predicted"/>
<dbReference type="GO" id="GO:0043856">
    <property type="term" value="F:anti-sigma factor antagonist activity"/>
    <property type="evidence" value="ECO:0007669"/>
    <property type="project" value="TreeGrafter"/>
</dbReference>
<evidence type="ECO:0000259" key="2">
    <source>
        <dbReference type="PROSITE" id="PS50801"/>
    </source>
</evidence>
<accession>A0A1T4XYB9</accession>
<organism evidence="3 4">
    <name type="scientific">Agreia bicolorata</name>
    <dbReference type="NCBI Taxonomy" id="110935"/>
    <lineage>
        <taxon>Bacteria</taxon>
        <taxon>Bacillati</taxon>
        <taxon>Actinomycetota</taxon>
        <taxon>Actinomycetes</taxon>
        <taxon>Micrococcales</taxon>
        <taxon>Microbacteriaceae</taxon>
        <taxon>Agreia</taxon>
    </lineage>
</organism>
<protein>
    <submittedName>
        <fullName evidence="3">Anti-anti-sigma factor</fullName>
    </submittedName>
</protein>
<reference evidence="4" key="1">
    <citation type="submission" date="2017-02" db="EMBL/GenBank/DDBJ databases">
        <authorList>
            <person name="Varghese N."/>
            <person name="Submissions S."/>
        </authorList>
    </citation>
    <scope>NUCLEOTIDE SEQUENCE [LARGE SCALE GENOMIC DNA]</scope>
    <source>
        <strain evidence="4">VKM Ac-2052</strain>
    </source>
</reference>
<dbReference type="RefSeq" id="WP_078714230.1">
    <property type="nucleotide sequence ID" value="NZ_FUYG01000004.1"/>
</dbReference>
<dbReference type="InterPro" id="IPR002645">
    <property type="entry name" value="STAS_dom"/>
</dbReference>
<dbReference type="CDD" id="cd07043">
    <property type="entry name" value="STAS_anti-anti-sigma_factors"/>
    <property type="match status" value="1"/>
</dbReference>
<dbReference type="Proteomes" id="UP000189735">
    <property type="component" value="Unassembled WGS sequence"/>
</dbReference>
<feature type="region of interest" description="Disordered" evidence="1">
    <location>
        <begin position="1"/>
        <end position="20"/>
    </location>
</feature>
<evidence type="ECO:0000313" key="4">
    <source>
        <dbReference type="Proteomes" id="UP000189735"/>
    </source>
</evidence>
<dbReference type="Pfam" id="PF01740">
    <property type="entry name" value="STAS"/>
    <property type="match status" value="1"/>
</dbReference>
<dbReference type="EMBL" id="FUYG01000004">
    <property type="protein sequence ID" value="SKA94514.1"/>
    <property type="molecule type" value="Genomic_DNA"/>
</dbReference>
<name>A0A1T4XYB9_9MICO</name>
<dbReference type="Gene3D" id="3.30.750.24">
    <property type="entry name" value="STAS domain"/>
    <property type="match status" value="1"/>
</dbReference>
<dbReference type="InterPro" id="IPR036513">
    <property type="entry name" value="STAS_dom_sf"/>
</dbReference>
<evidence type="ECO:0000313" key="3">
    <source>
        <dbReference type="EMBL" id="SKA94514.1"/>
    </source>
</evidence>
<dbReference type="AlphaFoldDB" id="A0A1T4XYB9"/>
<dbReference type="PANTHER" id="PTHR33495:SF2">
    <property type="entry name" value="ANTI-SIGMA FACTOR ANTAGONIST TM_1081-RELATED"/>
    <property type="match status" value="1"/>
</dbReference>
<evidence type="ECO:0000256" key="1">
    <source>
        <dbReference type="SAM" id="MobiDB-lite"/>
    </source>
</evidence>
<sequence>MHNDHNEPATASDAQLSMSVEPNGPDHAVVTLAGRFDAVEAIGVRERFADPYLVGVGHLMIDLRAVTFVDSAGLAVLARARRDRVLAGGSVTLIRPASVDAMRVFRLTQFDEIFTMLDAPEEGPAR</sequence>